<evidence type="ECO:0000313" key="3">
    <source>
        <dbReference type="Proteomes" id="UP001597045"/>
    </source>
</evidence>
<accession>A0ABW3MJZ0</accession>
<sequence length="117" mass="12535">MRRTRHLLAAVSVALVAALCLAQRWVVPVPDLDNSANWVLAVVSSSAVAYQWYAGLPVAYGATAVLVVAYVTGVSMVPGDWLDSVPIGLWTFAETTMSRVIYVLLRSGARLADRSTA</sequence>
<keyword evidence="3" id="KW-1185">Reference proteome</keyword>
<feature type="non-terminal residue" evidence="2">
    <location>
        <position position="117"/>
    </location>
</feature>
<feature type="signal peptide" evidence="1">
    <location>
        <begin position="1"/>
        <end position="22"/>
    </location>
</feature>
<keyword evidence="1" id="KW-0732">Signal</keyword>
<dbReference type="Proteomes" id="UP001597045">
    <property type="component" value="Unassembled WGS sequence"/>
</dbReference>
<feature type="chain" id="PRO_5046518797" evidence="1">
    <location>
        <begin position="23"/>
        <end position="117"/>
    </location>
</feature>
<name>A0ABW3MJZ0_9PSEU</name>
<evidence type="ECO:0000313" key="2">
    <source>
        <dbReference type="EMBL" id="MFD1051017.1"/>
    </source>
</evidence>
<protein>
    <submittedName>
        <fullName evidence="2">Uncharacterized protein</fullName>
    </submittedName>
</protein>
<reference evidence="3" key="1">
    <citation type="journal article" date="2019" name="Int. J. Syst. Evol. Microbiol.">
        <title>The Global Catalogue of Microorganisms (GCM) 10K type strain sequencing project: providing services to taxonomists for standard genome sequencing and annotation.</title>
        <authorList>
            <consortium name="The Broad Institute Genomics Platform"/>
            <consortium name="The Broad Institute Genome Sequencing Center for Infectious Disease"/>
            <person name="Wu L."/>
            <person name="Ma J."/>
        </authorList>
    </citation>
    <scope>NUCLEOTIDE SEQUENCE [LARGE SCALE GENOMIC DNA]</scope>
    <source>
        <strain evidence="3">JCM 31486</strain>
    </source>
</reference>
<dbReference type="EMBL" id="JBHTIS010003267">
    <property type="protein sequence ID" value="MFD1051017.1"/>
    <property type="molecule type" value="Genomic_DNA"/>
</dbReference>
<evidence type="ECO:0000256" key="1">
    <source>
        <dbReference type="SAM" id="SignalP"/>
    </source>
</evidence>
<proteinExistence type="predicted"/>
<gene>
    <name evidence="2" type="ORF">ACFQ1S_38555</name>
</gene>
<organism evidence="2 3">
    <name type="scientific">Kibdelosporangium lantanae</name>
    <dbReference type="NCBI Taxonomy" id="1497396"/>
    <lineage>
        <taxon>Bacteria</taxon>
        <taxon>Bacillati</taxon>
        <taxon>Actinomycetota</taxon>
        <taxon>Actinomycetes</taxon>
        <taxon>Pseudonocardiales</taxon>
        <taxon>Pseudonocardiaceae</taxon>
        <taxon>Kibdelosporangium</taxon>
    </lineage>
</organism>
<comment type="caution">
    <text evidence="2">The sequence shown here is derived from an EMBL/GenBank/DDBJ whole genome shotgun (WGS) entry which is preliminary data.</text>
</comment>